<comment type="caution">
    <text evidence="2">The sequence shown here is derived from an EMBL/GenBank/DDBJ whole genome shotgun (WGS) entry which is preliminary data.</text>
</comment>
<dbReference type="RefSeq" id="WP_263335131.1">
    <property type="nucleotide sequence ID" value="NZ_JAOVQO010000007.1"/>
</dbReference>
<dbReference type="Pfam" id="PF07287">
    <property type="entry name" value="AtuA"/>
    <property type="match status" value="1"/>
</dbReference>
<keyword evidence="3" id="KW-1185">Reference proteome</keyword>
<name>A0ABT2X381_9RHOB</name>
<organism evidence="2 3">
    <name type="scientific">Albidovulum salinarum</name>
    <dbReference type="NCBI Taxonomy" id="2984153"/>
    <lineage>
        <taxon>Bacteria</taxon>
        <taxon>Pseudomonadati</taxon>
        <taxon>Pseudomonadota</taxon>
        <taxon>Alphaproteobacteria</taxon>
        <taxon>Rhodobacterales</taxon>
        <taxon>Paracoccaceae</taxon>
        <taxon>Albidovulum</taxon>
    </lineage>
</organism>
<sequence>MQETRVLIPTGALGLGYDRAALARGIAAKPHIIAVDGGSTDSGPAYLGRAASKYSRATTRAEWRDLMQARAEAGVPLIIGTAGTCGADATVDWLFDITRDLAAELGQKLTVTRLYSGQNPAEIAAAFDAGRITDLPAAPGIDADTIRACSNIVALAGAEQVAAALATGADIVIAGRTTDTAIIAALPIARGCHGGAAWHGAKIGECGALATTHPASGTILITFDGTGFTVDPMAPSARATPYTVSAHMLYENSDPFLLYEPGGVLDVTDATYAALDDRRVRVEGSVWRPGPYTVKLEGARIAGYQTVSLTLLRDRRYVANATGWAAEVAARARADVGARMGLAADAFEIELRLIGRDATLGPLEPPGPVPAEIGVLAIATAPSEAEAAEIGKILNPYLLHHALTEDEPMPTFAFPFSPAEMSRGALYEFCLHHVMALDDPMAPFRIVTDEVGHG</sequence>
<accession>A0ABT2X381</accession>
<proteinExistence type="predicted"/>
<evidence type="ECO:0000313" key="3">
    <source>
        <dbReference type="Proteomes" id="UP001209535"/>
    </source>
</evidence>
<evidence type="ECO:0000313" key="2">
    <source>
        <dbReference type="EMBL" id="MCU9848075.1"/>
    </source>
</evidence>
<dbReference type="InterPro" id="IPR010839">
    <property type="entry name" value="AtuA_N"/>
</dbReference>
<gene>
    <name evidence="2" type="ORF">OEZ60_08655</name>
</gene>
<dbReference type="EMBL" id="JAOVQO010000007">
    <property type="protein sequence ID" value="MCU9848075.1"/>
    <property type="molecule type" value="Genomic_DNA"/>
</dbReference>
<feature type="domain" description="Acyclic terpene utilisation N-terminal" evidence="1">
    <location>
        <begin position="80"/>
        <end position="399"/>
    </location>
</feature>
<dbReference type="Proteomes" id="UP001209535">
    <property type="component" value="Unassembled WGS sequence"/>
</dbReference>
<protein>
    <submittedName>
        <fullName evidence="2">DUF1446 domain-containing protein</fullName>
    </submittedName>
</protein>
<reference evidence="2 3" key="1">
    <citation type="submission" date="2022-10" db="EMBL/GenBank/DDBJ databases">
        <title>Defluviimonas sp. nov., isolated from ocean surface sediments.</title>
        <authorList>
            <person name="He W."/>
            <person name="Wang L."/>
            <person name="Zhang D.-F."/>
        </authorList>
    </citation>
    <scope>NUCLEOTIDE SEQUENCE [LARGE SCALE GENOMIC DNA]</scope>
    <source>
        <strain evidence="2 3">WL0024</strain>
    </source>
</reference>
<evidence type="ECO:0000259" key="1">
    <source>
        <dbReference type="Pfam" id="PF07287"/>
    </source>
</evidence>